<dbReference type="Gene3D" id="3.20.20.150">
    <property type="entry name" value="Divalent-metal-dependent TIM barrel enzymes"/>
    <property type="match status" value="1"/>
</dbReference>
<protein>
    <submittedName>
        <fullName evidence="3">Xylose isomerase</fullName>
    </submittedName>
</protein>
<evidence type="ECO:0000313" key="4">
    <source>
        <dbReference type="Proteomes" id="UP000028534"/>
    </source>
</evidence>
<accession>A0A084EK34</accession>
<dbReference type="RefSeq" id="WP_037520069.1">
    <property type="nucleotide sequence ID" value="NZ_JGVR01000016.1"/>
</dbReference>
<feature type="domain" description="Xylose isomerase-like TIM barrel" evidence="2">
    <location>
        <begin position="56"/>
        <end position="246"/>
    </location>
</feature>
<name>A0A084EK34_SPHYA</name>
<evidence type="ECO:0000259" key="2">
    <source>
        <dbReference type="Pfam" id="PF01261"/>
    </source>
</evidence>
<gene>
    <name evidence="3" type="ORF">CP98_02673</name>
</gene>
<dbReference type="PANTHER" id="PTHR12110">
    <property type="entry name" value="HYDROXYPYRUVATE ISOMERASE"/>
    <property type="match status" value="1"/>
</dbReference>
<dbReference type="InterPro" id="IPR050312">
    <property type="entry name" value="IolE/XylAMocC-like"/>
</dbReference>
<sequence length="282" mass="30695">MNLNRRSMMLGAGGLAALAASPFAAQAARASGKIASVGLQLYTVRELFAADPVATLEKVAKVGYREVEFGGGGYDAMDHKLLRSTMDRLGLTCPSLHIGYDALLDKFDASVAMARTLGAGTVVLPYMVDKYRNAEAWKAALVNINRFGAQLKAAGLGFAYHNHDFEFTTKPDGVSLFDQLVKACDPELVKIELDLYWAIYAGQDPQALIRSLAGRIYSYHVKDMRADRSMTSVGSGTVDFAAIFKLNAIAGVQHFYVENDQAPAPYIPDITKSFQTLHALRF</sequence>
<dbReference type="AlphaFoldDB" id="A0A084EK34"/>
<dbReference type="InterPro" id="IPR013022">
    <property type="entry name" value="Xyl_isomerase-like_TIM-brl"/>
</dbReference>
<proteinExistence type="predicted"/>
<feature type="chain" id="PRO_5001774450" evidence="1">
    <location>
        <begin position="28"/>
        <end position="282"/>
    </location>
</feature>
<dbReference type="SUPFAM" id="SSF51658">
    <property type="entry name" value="Xylose isomerase-like"/>
    <property type="match status" value="1"/>
</dbReference>
<reference evidence="3 4" key="1">
    <citation type="submission" date="2014-03" db="EMBL/GenBank/DDBJ databases">
        <title>Genome sequence of Sphingobium yanoikuyae B1.</title>
        <authorList>
            <person name="Gan H.M."/>
            <person name="Gan H.Y."/>
            <person name="Savka M.A."/>
        </authorList>
    </citation>
    <scope>NUCLEOTIDE SEQUENCE [LARGE SCALE GENOMIC DNA]</scope>
    <source>
        <strain evidence="3 4">B1</strain>
    </source>
</reference>
<feature type="signal peptide" evidence="1">
    <location>
        <begin position="1"/>
        <end position="27"/>
    </location>
</feature>
<dbReference type="PATRIC" id="fig|13690.10.peg.2743"/>
<dbReference type="EMBL" id="JGVR01000016">
    <property type="protein sequence ID" value="KEZ18326.1"/>
    <property type="molecule type" value="Genomic_DNA"/>
</dbReference>
<dbReference type="Pfam" id="PF01261">
    <property type="entry name" value="AP_endonuc_2"/>
    <property type="match status" value="1"/>
</dbReference>
<dbReference type="InterPro" id="IPR006311">
    <property type="entry name" value="TAT_signal"/>
</dbReference>
<evidence type="ECO:0000256" key="1">
    <source>
        <dbReference type="SAM" id="SignalP"/>
    </source>
</evidence>
<evidence type="ECO:0000313" key="3">
    <source>
        <dbReference type="EMBL" id="KEZ18326.1"/>
    </source>
</evidence>
<keyword evidence="3" id="KW-0413">Isomerase</keyword>
<dbReference type="InterPro" id="IPR036237">
    <property type="entry name" value="Xyl_isomerase-like_sf"/>
</dbReference>
<dbReference type="Proteomes" id="UP000028534">
    <property type="component" value="Unassembled WGS sequence"/>
</dbReference>
<organism evidence="3 4">
    <name type="scientific">Sphingobium yanoikuyae</name>
    <name type="common">Sphingomonas yanoikuyae</name>
    <dbReference type="NCBI Taxonomy" id="13690"/>
    <lineage>
        <taxon>Bacteria</taxon>
        <taxon>Pseudomonadati</taxon>
        <taxon>Pseudomonadota</taxon>
        <taxon>Alphaproteobacteria</taxon>
        <taxon>Sphingomonadales</taxon>
        <taxon>Sphingomonadaceae</taxon>
        <taxon>Sphingobium</taxon>
    </lineage>
</organism>
<dbReference type="GO" id="GO:0016853">
    <property type="term" value="F:isomerase activity"/>
    <property type="evidence" value="ECO:0007669"/>
    <property type="project" value="UniProtKB-KW"/>
</dbReference>
<keyword evidence="1" id="KW-0732">Signal</keyword>
<dbReference type="eggNOG" id="COG1082">
    <property type="taxonomic scope" value="Bacteria"/>
</dbReference>
<dbReference type="STRING" id="13690.AX777_08215"/>
<dbReference type="PANTHER" id="PTHR12110:SF41">
    <property type="entry name" value="INOSOSE DEHYDRATASE"/>
    <property type="match status" value="1"/>
</dbReference>
<comment type="caution">
    <text evidence="3">The sequence shown here is derived from an EMBL/GenBank/DDBJ whole genome shotgun (WGS) entry which is preliminary data.</text>
</comment>
<dbReference type="PROSITE" id="PS51318">
    <property type="entry name" value="TAT"/>
    <property type="match status" value="1"/>
</dbReference>